<gene>
    <name evidence="3" type="ORF">FisN_27Hu128</name>
</gene>
<dbReference type="GO" id="GO:0005524">
    <property type="term" value="F:ATP binding"/>
    <property type="evidence" value="ECO:0007669"/>
    <property type="project" value="InterPro"/>
</dbReference>
<dbReference type="EMBL" id="BDSP01000271">
    <property type="protein sequence ID" value="GAX28224.1"/>
    <property type="molecule type" value="Genomic_DNA"/>
</dbReference>
<feature type="region of interest" description="Disordered" evidence="1">
    <location>
        <begin position="178"/>
        <end position="204"/>
    </location>
</feature>
<evidence type="ECO:0000259" key="2">
    <source>
        <dbReference type="SMART" id="SM00487"/>
    </source>
</evidence>
<sequence length="1109" mass="124156">MDYSFEDLFNGDYPTPDRENVTDGMAGTDGTAGLAPTTATTTAMDLGSGDHPTAEIGAPAPAPSFLWSPTATGTAPVTTPASSLFPAPPTMLMTDGNDDFEELLVGPTTDQTPLLIPTPPIRTATASATMTATNNAVALIDATPSLGGGDHSTGGPALVTSELPTMATVTATATTTQLELPPASRKRTATDLDNNGSISSTETVNSPPKPFNMFYFTEGKLKCLACKTFVKEDALLNETTAANIFEHVRANHTGFSFDQATATELADEMKIWKTQTFDMRDAFICLHCGKANIDASNLDRSCRKISSRKKQCPSRKQRKMKLYVDENRKLSALPRVPSHKSRRSKTFDFARTIEMIEKYRCGGEETTPYVTHLQPLVDLCHCLGLDFDTKFREFIVHARKEIDQTMEPELELIHKWLEEWMRKNHTELLIKMIDPKTRASLMTFPGLDVNDTTYGATFVLYENIVDLLRELKHFVCFMWRTGSFIIRSHFSEFIRTESQAQDPQLFVLEMLAAYLEEDRAFPPQTDVELYCIVRSMVLTKKKLRFRDCGEVASMVSRVLHMLRAARISSFAVQQDTMRDKTMRFIAERVKTAETDGTNIYYGNNTYHRDFFSGLLPAALEKCKEAFASIFRGESWASFLNCFEPVVVHHVDEATLSFTMQNGEQTISSEDLQMNGDNAETRTEMLQQVAAYLDLAFDCFGFGVGRLTEVRHLKLSEVHFALGTAEYGLVVNKTVKLVSKQAAVKRKVMHVLPTEMCRVFILYRAALQQLNPFGNNLLLALPNNENSHYSMRQAARTLFDLVNTPRKTEIRQVFSTWHNVLFGEVDHTILTATESVANQHGHSERTHVERYHTKLQGAGIKLIRIFQMSLGGVPLCYKRRRIDSDDIYGGLRQRYGPGFQFLDITQRQMVEMVLSGKYHGHVGTPCGSGKSLAWLGPLLAAWFSNKPLNTIIALSPYKLLNKHHIASAEARLANTSVRIGKCRLDVSVAQIAAQIKGDHKLGKLDVVFLLLSEFVELFKNHKSCLKADFLHAIVMDEVHTCLSEVSFRNEYKELQEIGTLDIPVITLSGTLDFALIDPVFAFFNLNKVPPRKILRDEVMGEVDQGFTVDY</sequence>
<evidence type="ECO:0000313" key="4">
    <source>
        <dbReference type="Proteomes" id="UP000198406"/>
    </source>
</evidence>
<dbReference type="AlphaFoldDB" id="A0A1Z5KPH7"/>
<dbReference type="InParanoid" id="A0A1Z5KPH7"/>
<dbReference type="InterPro" id="IPR027417">
    <property type="entry name" value="P-loop_NTPase"/>
</dbReference>
<dbReference type="Pfam" id="PF00270">
    <property type="entry name" value="DEAD"/>
    <property type="match status" value="1"/>
</dbReference>
<protein>
    <recommendedName>
        <fullName evidence="2">Helicase ATP-binding domain-containing protein</fullName>
    </recommendedName>
</protein>
<feature type="compositionally biased region" description="Polar residues" evidence="1">
    <location>
        <begin position="191"/>
        <end position="204"/>
    </location>
</feature>
<dbReference type="Gene3D" id="3.40.50.300">
    <property type="entry name" value="P-loop containing nucleotide triphosphate hydrolases"/>
    <property type="match status" value="1"/>
</dbReference>
<evidence type="ECO:0000256" key="1">
    <source>
        <dbReference type="SAM" id="MobiDB-lite"/>
    </source>
</evidence>
<dbReference type="GO" id="GO:0003676">
    <property type="term" value="F:nucleic acid binding"/>
    <property type="evidence" value="ECO:0007669"/>
    <property type="project" value="InterPro"/>
</dbReference>
<accession>A0A1Z5KPH7</accession>
<feature type="compositionally biased region" description="Low complexity" evidence="1">
    <location>
        <begin position="22"/>
        <end position="31"/>
    </location>
</feature>
<feature type="region of interest" description="Disordered" evidence="1">
    <location>
        <begin position="1"/>
        <end position="31"/>
    </location>
</feature>
<keyword evidence="4" id="KW-1185">Reference proteome</keyword>
<feature type="domain" description="Helicase ATP-binding" evidence="2">
    <location>
        <begin position="897"/>
        <end position="1093"/>
    </location>
</feature>
<organism evidence="3 4">
    <name type="scientific">Fistulifera solaris</name>
    <name type="common">Oleaginous diatom</name>
    <dbReference type="NCBI Taxonomy" id="1519565"/>
    <lineage>
        <taxon>Eukaryota</taxon>
        <taxon>Sar</taxon>
        <taxon>Stramenopiles</taxon>
        <taxon>Ochrophyta</taxon>
        <taxon>Bacillariophyta</taxon>
        <taxon>Bacillariophyceae</taxon>
        <taxon>Bacillariophycidae</taxon>
        <taxon>Naviculales</taxon>
        <taxon>Naviculaceae</taxon>
        <taxon>Fistulifera</taxon>
    </lineage>
</organism>
<evidence type="ECO:0000313" key="3">
    <source>
        <dbReference type="EMBL" id="GAX28224.1"/>
    </source>
</evidence>
<dbReference type="SUPFAM" id="SSF52540">
    <property type="entry name" value="P-loop containing nucleoside triphosphate hydrolases"/>
    <property type="match status" value="1"/>
</dbReference>
<reference evidence="3 4" key="1">
    <citation type="journal article" date="2015" name="Plant Cell">
        <title>Oil accumulation by the oleaginous diatom Fistulifera solaris as revealed by the genome and transcriptome.</title>
        <authorList>
            <person name="Tanaka T."/>
            <person name="Maeda Y."/>
            <person name="Veluchamy A."/>
            <person name="Tanaka M."/>
            <person name="Abida H."/>
            <person name="Marechal E."/>
            <person name="Bowler C."/>
            <person name="Muto M."/>
            <person name="Sunaga Y."/>
            <person name="Tanaka M."/>
            <person name="Yoshino T."/>
            <person name="Taniguchi T."/>
            <person name="Fukuda Y."/>
            <person name="Nemoto M."/>
            <person name="Matsumoto M."/>
            <person name="Wong P.S."/>
            <person name="Aburatani S."/>
            <person name="Fujibuchi W."/>
        </authorList>
    </citation>
    <scope>NUCLEOTIDE SEQUENCE [LARGE SCALE GENOMIC DNA]</scope>
    <source>
        <strain evidence="3 4">JPCC DA0580</strain>
    </source>
</reference>
<comment type="caution">
    <text evidence="3">The sequence shown here is derived from an EMBL/GenBank/DDBJ whole genome shotgun (WGS) entry which is preliminary data.</text>
</comment>
<proteinExistence type="predicted"/>
<dbReference type="Proteomes" id="UP000198406">
    <property type="component" value="Unassembled WGS sequence"/>
</dbReference>
<dbReference type="SMART" id="SM00487">
    <property type="entry name" value="DEXDc"/>
    <property type="match status" value="1"/>
</dbReference>
<dbReference type="InterPro" id="IPR011545">
    <property type="entry name" value="DEAD/DEAH_box_helicase_dom"/>
</dbReference>
<dbReference type="InterPro" id="IPR014001">
    <property type="entry name" value="Helicase_ATP-bd"/>
</dbReference>
<name>A0A1Z5KPH7_FISSO</name>